<evidence type="ECO:0000313" key="2">
    <source>
        <dbReference type="Proteomes" id="UP000317713"/>
    </source>
</evidence>
<dbReference type="AlphaFoldDB" id="A0A517I1G6"/>
<gene>
    <name evidence="1" type="ORF">FPS98_01460</name>
</gene>
<protein>
    <submittedName>
        <fullName evidence="1">Uncharacterized protein</fullName>
    </submittedName>
</protein>
<accession>A0A517I1G6</accession>
<organism evidence="1 2">
    <name type="scientific">Brevibacillus brevis</name>
    <name type="common">Bacillus brevis</name>
    <dbReference type="NCBI Taxonomy" id="1393"/>
    <lineage>
        <taxon>Bacteria</taxon>
        <taxon>Bacillati</taxon>
        <taxon>Bacillota</taxon>
        <taxon>Bacilli</taxon>
        <taxon>Bacillales</taxon>
        <taxon>Paenibacillaceae</taxon>
        <taxon>Brevibacillus</taxon>
    </lineage>
</organism>
<sequence length="78" mass="8117">MNKSVFCSFVDYYRGGVGIVPPPGPGFGILPPPGSGDGGVVGVVDVVDPVEDSDFGSGFPEPLLLLLLLFSNEFISFI</sequence>
<name>A0A517I1G6_BREBE</name>
<dbReference type="EMBL" id="CP042161">
    <property type="protein sequence ID" value="QDS32749.1"/>
    <property type="molecule type" value="Genomic_DNA"/>
</dbReference>
<reference evidence="1 2" key="1">
    <citation type="submission" date="2019-07" db="EMBL/GenBank/DDBJ databases">
        <title>Characterization of Brevibacillus brevis HK544, as a potential biocontrol agent.</title>
        <authorList>
            <person name="Kim H."/>
        </authorList>
    </citation>
    <scope>NUCLEOTIDE SEQUENCE [LARGE SCALE GENOMIC DNA]</scope>
    <source>
        <strain evidence="1 2">HK544</strain>
    </source>
</reference>
<proteinExistence type="predicted"/>
<evidence type="ECO:0000313" key="1">
    <source>
        <dbReference type="EMBL" id="QDS32749.1"/>
    </source>
</evidence>
<dbReference type="RefSeq" id="WP_144612884.1">
    <property type="nucleotide sequence ID" value="NZ_CP042161.1"/>
</dbReference>
<dbReference type="Proteomes" id="UP000317713">
    <property type="component" value="Chromosome"/>
</dbReference>